<dbReference type="AlphaFoldDB" id="A0A433Q6A4"/>
<keyword evidence="2" id="KW-0812">Transmembrane</keyword>
<dbReference type="GO" id="GO:0005262">
    <property type="term" value="F:calcium channel activity"/>
    <property type="evidence" value="ECO:0007669"/>
    <property type="project" value="InterPro"/>
</dbReference>
<feature type="transmembrane region" description="Helical" evidence="2">
    <location>
        <begin position="554"/>
        <end position="575"/>
    </location>
</feature>
<feature type="compositionally biased region" description="Low complexity" evidence="1">
    <location>
        <begin position="75"/>
        <end position="92"/>
    </location>
</feature>
<dbReference type="GO" id="GO:0098703">
    <property type="term" value="P:calcium ion import across plasma membrane"/>
    <property type="evidence" value="ECO:0007669"/>
    <property type="project" value="InterPro"/>
</dbReference>
<evidence type="ECO:0000313" key="4">
    <source>
        <dbReference type="EMBL" id="RUS25281.1"/>
    </source>
</evidence>
<reference evidence="4 5" key="1">
    <citation type="journal article" date="2018" name="New Phytol.">
        <title>Phylogenomics of Endogonaceae and evolution of mycorrhizas within Mucoromycota.</title>
        <authorList>
            <person name="Chang Y."/>
            <person name="Desiro A."/>
            <person name="Na H."/>
            <person name="Sandor L."/>
            <person name="Lipzen A."/>
            <person name="Clum A."/>
            <person name="Barry K."/>
            <person name="Grigoriev I.V."/>
            <person name="Martin F.M."/>
            <person name="Stajich J.E."/>
            <person name="Smith M.E."/>
            <person name="Bonito G."/>
            <person name="Spatafora J.W."/>
        </authorList>
    </citation>
    <scope>NUCLEOTIDE SEQUENCE [LARGE SCALE GENOMIC DNA]</scope>
    <source>
        <strain evidence="4 5">AD002</strain>
    </source>
</reference>
<keyword evidence="3" id="KW-0732">Signal</keyword>
<evidence type="ECO:0000256" key="2">
    <source>
        <dbReference type="SAM" id="Phobius"/>
    </source>
</evidence>
<organism evidence="4 5">
    <name type="scientific">Jimgerdemannia flammicorona</name>
    <dbReference type="NCBI Taxonomy" id="994334"/>
    <lineage>
        <taxon>Eukaryota</taxon>
        <taxon>Fungi</taxon>
        <taxon>Fungi incertae sedis</taxon>
        <taxon>Mucoromycota</taxon>
        <taxon>Mucoromycotina</taxon>
        <taxon>Endogonomycetes</taxon>
        <taxon>Endogonales</taxon>
        <taxon>Endogonaceae</taxon>
        <taxon>Jimgerdemannia</taxon>
    </lineage>
</organism>
<dbReference type="EMBL" id="RBNJ01013417">
    <property type="protein sequence ID" value="RUS25281.1"/>
    <property type="molecule type" value="Genomic_DNA"/>
</dbReference>
<feature type="signal peptide" evidence="3">
    <location>
        <begin position="1"/>
        <end position="19"/>
    </location>
</feature>
<dbReference type="Pfam" id="PF12929">
    <property type="entry name" value="Mid1"/>
    <property type="match status" value="1"/>
</dbReference>
<feature type="region of interest" description="Disordered" evidence="1">
    <location>
        <begin position="75"/>
        <end position="115"/>
    </location>
</feature>
<comment type="caution">
    <text evidence="4">The sequence shown here is derived from an EMBL/GenBank/DDBJ whole genome shotgun (WGS) entry which is preliminary data.</text>
</comment>
<dbReference type="Proteomes" id="UP000274822">
    <property type="component" value="Unassembled WGS sequence"/>
</dbReference>
<evidence type="ECO:0000256" key="1">
    <source>
        <dbReference type="SAM" id="MobiDB-lite"/>
    </source>
</evidence>
<name>A0A433Q6A4_9FUNG</name>
<dbReference type="PANTHER" id="PTHR39142:SF1">
    <property type="entry name" value="AEL197CP"/>
    <property type="match status" value="1"/>
</dbReference>
<keyword evidence="2" id="KW-1133">Transmembrane helix</keyword>
<accession>A0A433Q6A4</accession>
<keyword evidence="5" id="KW-1185">Reference proteome</keyword>
<feature type="region of interest" description="Disordered" evidence="1">
    <location>
        <begin position="141"/>
        <end position="173"/>
    </location>
</feature>
<proteinExistence type="predicted"/>
<protein>
    <submittedName>
        <fullName evidence="4">Stretch-activated Ca2+-permeable channel component-domain-containing protein</fullName>
    </submittedName>
</protein>
<dbReference type="InterPro" id="IPR024338">
    <property type="entry name" value="MID1/Yam8"/>
</dbReference>
<keyword evidence="2" id="KW-0472">Membrane</keyword>
<feature type="chain" id="PRO_5019242145" evidence="3">
    <location>
        <begin position="20"/>
        <end position="577"/>
    </location>
</feature>
<gene>
    <name evidence="4" type="ORF">BC938DRAFT_472385</name>
</gene>
<feature type="compositionally biased region" description="Basic residues" evidence="1">
    <location>
        <begin position="100"/>
        <end position="111"/>
    </location>
</feature>
<evidence type="ECO:0000256" key="3">
    <source>
        <dbReference type="SAM" id="SignalP"/>
    </source>
</evidence>
<sequence>MSLGLLVAALLLLNSSANSQVTVPLNDTQPFTDSLLQNSVNHYFFERTSISLNDLLPASQLTPSTQTSTFVSTSVQSNSVSSPSSAARQPSTINASASSGKHHGTGKHNKRAGSIDPSGTWNLFVTLTTCSQPVGGSGSPGPLQLFVSTNARNTLPGPSAPSDAQTSGDPSKGNGTLAGFLDVTMLSLSLAQIKNVWIGVSAPQLQGQGWTGNWTYQLGVSTKGKDITCWCEERGDGNEAPMHVVLPPQTPPPIALDDTDITSALFLTRNYTDTSSPNWKLVITTDGPPTALSLSLCAAERYQVLLTPNVTITKRGPMLGNKQQAYVKGLVPGKNYSAYYPVKFRTKTVANCRLIYNLQFCDQVAYSVPAPVPLDPITLDLNNLTVSYDQQAKNIFKPFEVAINQFDCSSTRYSLTHNCSDCLSDYKRWLCAVTIPRCTDAPIDVGLRPVPDNTSRNPWIDATLSPGGWIELLPCIDLCYYVVQSCPPFVNFACPQPQVQDLARQQYGYWNDGENSSVLDRPTCNSLGVDFSVKAALSGAESGRSWLGGRVGEGVWVLMVTLLMMGSVESVTVVFSK</sequence>
<dbReference type="PANTHER" id="PTHR39142">
    <property type="entry name" value="MID1P"/>
    <property type="match status" value="1"/>
</dbReference>
<evidence type="ECO:0000313" key="5">
    <source>
        <dbReference type="Proteomes" id="UP000274822"/>
    </source>
</evidence>